<evidence type="ECO:0000313" key="1">
    <source>
        <dbReference type="EMBL" id="RDH82088.1"/>
    </source>
</evidence>
<comment type="caution">
    <text evidence="1">The sequence shown here is derived from an EMBL/GenBank/DDBJ whole genome shotgun (WGS) entry which is preliminary data.</text>
</comment>
<organism evidence="1 2">
    <name type="scientific">endosymbiont of Escarpia spicata</name>
    <dbReference type="NCBI Taxonomy" id="2200908"/>
    <lineage>
        <taxon>Bacteria</taxon>
        <taxon>Pseudomonadati</taxon>
        <taxon>Pseudomonadota</taxon>
        <taxon>Gammaproteobacteria</taxon>
        <taxon>sulfur-oxidizing symbionts</taxon>
    </lineage>
</organism>
<reference evidence="1 2" key="1">
    <citation type="journal article" date="2018" name="ISME J.">
        <title>Endosymbiont genomes yield clues of tubeworm success.</title>
        <authorList>
            <person name="Li Y."/>
            <person name="Liles M.R."/>
            <person name="Halanych K.M."/>
        </authorList>
    </citation>
    <scope>NUCLEOTIDE SEQUENCE [LARGE SCALE GENOMIC DNA]</scope>
    <source>
        <strain evidence="1">A1462</strain>
    </source>
</reference>
<dbReference type="AlphaFoldDB" id="A0A370DB15"/>
<dbReference type="Proteomes" id="UP000254771">
    <property type="component" value="Unassembled WGS sequence"/>
</dbReference>
<protein>
    <recommendedName>
        <fullName evidence="3">DUF4340 domain-containing protein</fullName>
    </recommendedName>
</protein>
<accession>A0A370DB15</accession>
<keyword evidence="2" id="KW-1185">Reference proteome</keyword>
<gene>
    <name evidence="1" type="ORF">DIZ78_16835</name>
</gene>
<proteinExistence type="predicted"/>
<name>A0A370DB15_9GAMM</name>
<sequence length="157" mass="17933">MSRRTWINLLLFALLCLLAALTWWLQPTPLPLLTDLDPGDIKSIRISDNSGRAIRLHKSGGIWRIGQTPADSDRIRQLLEISRTPSFDRFPAPEHQLEAFGLRPSAIRLQLNDLELAFGNNDPIDNLRYVQINNLIHRIGDGFQHHLTAPETAWQKK</sequence>
<evidence type="ECO:0008006" key="3">
    <source>
        <dbReference type="Google" id="ProtNLM"/>
    </source>
</evidence>
<evidence type="ECO:0000313" key="2">
    <source>
        <dbReference type="Proteomes" id="UP000254771"/>
    </source>
</evidence>
<dbReference type="EMBL" id="QFXE01000021">
    <property type="protein sequence ID" value="RDH82088.1"/>
    <property type="molecule type" value="Genomic_DNA"/>
</dbReference>